<dbReference type="InterPro" id="IPR019446">
    <property type="entry name" value="BMT5-like"/>
</dbReference>
<dbReference type="Proteomes" id="UP000631114">
    <property type="component" value="Unassembled WGS sequence"/>
</dbReference>
<evidence type="ECO:0000256" key="1">
    <source>
        <dbReference type="SAM" id="MobiDB-lite"/>
    </source>
</evidence>
<feature type="domain" description="25S rRNA (uridine-N(3))-methyltransferase BMT5-like" evidence="2">
    <location>
        <begin position="208"/>
        <end position="372"/>
    </location>
</feature>
<feature type="region of interest" description="Disordered" evidence="1">
    <location>
        <begin position="48"/>
        <end position="67"/>
    </location>
</feature>
<sequence length="394" mass="44508">MEYGGVQWIRRRDLELLLESSGLRFSEEWPAEDAAALPGLSSSPAVLFTRTDGAPYPRPRPEPARPPLLAVHPPPRPGPLLARPSLLVINPRRCEDEKIVKEKKEINEIPPVVKVKKEDVWIKHYYSSHLVEEVKEVPVRSKIIPAKSHLVLNPGRCGDEKCAVSSDSSSTKKIVEEKRRINEVPPVAKQVKGKDIWIKHYCSSHKILLVGEGDFSFSACLSKAFGSANNMIATSLDSIDFLKNSYANAMSNISDLRGRGCTVIHGVNATEIVNHYFLNGSKFDRIIFNFPLAGFFKDESREDQIEYNQNLVKLFMKNATKMIKVDGEIHVTHKSNGFFLEWKLAKLAWNNGLQLLEEVHFKLSNYPGYNTKYGFGGHQNFDCNPSKTYKFVLQ</sequence>
<organism evidence="3 4">
    <name type="scientific">Coptis chinensis</name>
    <dbReference type="NCBI Taxonomy" id="261450"/>
    <lineage>
        <taxon>Eukaryota</taxon>
        <taxon>Viridiplantae</taxon>
        <taxon>Streptophyta</taxon>
        <taxon>Embryophyta</taxon>
        <taxon>Tracheophyta</taxon>
        <taxon>Spermatophyta</taxon>
        <taxon>Magnoliopsida</taxon>
        <taxon>Ranunculales</taxon>
        <taxon>Ranunculaceae</taxon>
        <taxon>Coptidoideae</taxon>
        <taxon>Coptis</taxon>
    </lineage>
</organism>
<accession>A0A835GXM6</accession>
<evidence type="ECO:0000313" key="4">
    <source>
        <dbReference type="Proteomes" id="UP000631114"/>
    </source>
</evidence>
<keyword evidence="4" id="KW-1185">Reference proteome</keyword>
<dbReference type="SUPFAM" id="SSF53335">
    <property type="entry name" value="S-adenosyl-L-methionine-dependent methyltransferases"/>
    <property type="match status" value="1"/>
</dbReference>
<evidence type="ECO:0000313" key="3">
    <source>
        <dbReference type="EMBL" id="KAF9587772.1"/>
    </source>
</evidence>
<proteinExistence type="predicted"/>
<dbReference type="GO" id="GO:0070042">
    <property type="term" value="F:rRNA (uridine-N3-)-methyltransferase activity"/>
    <property type="evidence" value="ECO:0007669"/>
    <property type="project" value="InterPro"/>
</dbReference>
<dbReference type="Pfam" id="PF10354">
    <property type="entry name" value="BMT5-like"/>
    <property type="match status" value="1"/>
</dbReference>
<dbReference type="EMBL" id="JADFTS010000009">
    <property type="protein sequence ID" value="KAF9587772.1"/>
    <property type="molecule type" value="Genomic_DNA"/>
</dbReference>
<dbReference type="PANTHER" id="PTHR11538">
    <property type="entry name" value="PHENYLALANYL-TRNA SYNTHETASE"/>
    <property type="match status" value="1"/>
</dbReference>
<dbReference type="AlphaFoldDB" id="A0A835GXM6"/>
<dbReference type="GO" id="GO:0070475">
    <property type="term" value="P:rRNA base methylation"/>
    <property type="evidence" value="ECO:0007669"/>
    <property type="project" value="InterPro"/>
</dbReference>
<dbReference type="OrthoDB" id="273345at2759"/>
<gene>
    <name evidence="3" type="ORF">IFM89_005504</name>
</gene>
<name>A0A835GXM6_9MAGN</name>
<dbReference type="PANTHER" id="PTHR11538:SF70">
    <property type="entry name" value="25S RRNA (URIDINE-N(3))-METHYLTRANSFERASE BMT5-LIKE DOMAIN-CONTAINING PROTEIN"/>
    <property type="match status" value="1"/>
</dbReference>
<dbReference type="GO" id="GO:0005737">
    <property type="term" value="C:cytoplasm"/>
    <property type="evidence" value="ECO:0007669"/>
    <property type="project" value="TreeGrafter"/>
</dbReference>
<dbReference type="InterPro" id="IPR029063">
    <property type="entry name" value="SAM-dependent_MTases_sf"/>
</dbReference>
<reference evidence="3 4" key="1">
    <citation type="submission" date="2020-10" db="EMBL/GenBank/DDBJ databases">
        <title>The Coptis chinensis genome and diversification of protoberbering-type alkaloids.</title>
        <authorList>
            <person name="Wang B."/>
            <person name="Shu S."/>
            <person name="Song C."/>
            <person name="Liu Y."/>
        </authorList>
    </citation>
    <scope>NUCLEOTIDE SEQUENCE [LARGE SCALE GENOMIC DNA]</scope>
    <source>
        <strain evidence="3">HL-2020</strain>
        <tissue evidence="3">Leaf</tissue>
    </source>
</reference>
<evidence type="ECO:0000259" key="2">
    <source>
        <dbReference type="Pfam" id="PF10354"/>
    </source>
</evidence>
<protein>
    <recommendedName>
        <fullName evidence="2">25S rRNA (uridine-N(3))-methyltransferase BMT5-like domain-containing protein</fullName>
    </recommendedName>
</protein>
<comment type="caution">
    <text evidence="3">The sequence shown here is derived from an EMBL/GenBank/DDBJ whole genome shotgun (WGS) entry which is preliminary data.</text>
</comment>